<dbReference type="EMBL" id="PGGH01084021">
    <property type="protein sequence ID" value="NIG59144.1"/>
    <property type="molecule type" value="Genomic_DNA"/>
</dbReference>
<evidence type="ECO:0000256" key="3">
    <source>
        <dbReference type="ARBA" id="ARBA00005117"/>
    </source>
</evidence>
<feature type="domain" description="Myo-inositol-1-phosphate synthase GAPDH-like" evidence="10">
    <location>
        <begin position="184"/>
        <end position="243"/>
    </location>
</feature>
<dbReference type="SUPFAM" id="SSF51735">
    <property type="entry name" value="NAD(P)-binding Rossmann-fold domains"/>
    <property type="match status" value="1"/>
</dbReference>
<dbReference type="InterPro" id="IPR036291">
    <property type="entry name" value="NAD(P)-bd_dom_sf"/>
</dbReference>
<dbReference type="PANTHER" id="PTHR11510">
    <property type="entry name" value="MYO-INOSITOL-1 PHOSPHATE SYNTHASE"/>
    <property type="match status" value="1"/>
</dbReference>
<dbReference type="Proteomes" id="UP001165941">
    <property type="component" value="Unassembled WGS sequence"/>
</dbReference>
<dbReference type="SUPFAM" id="SSF55347">
    <property type="entry name" value="Glyceraldehyde-3-phosphate dehydrogenase-like, C-terminal domain"/>
    <property type="match status" value="1"/>
</dbReference>
<evidence type="ECO:0000256" key="1">
    <source>
        <dbReference type="ARBA" id="ARBA00000113"/>
    </source>
</evidence>
<gene>
    <name evidence="11" type="ORF">BU61_6420</name>
</gene>
<dbReference type="InterPro" id="IPR002587">
    <property type="entry name" value="Myo-inos-1-P_Synthase"/>
</dbReference>
<evidence type="ECO:0000256" key="6">
    <source>
        <dbReference type="ARBA" id="ARBA00017761"/>
    </source>
</evidence>
<comment type="caution">
    <text evidence="11">The sequence shown here is derived from an EMBL/GenBank/DDBJ whole genome shotgun (WGS) entry which is preliminary data.</text>
</comment>
<proteinExistence type="inferred from homology"/>
<evidence type="ECO:0000256" key="5">
    <source>
        <dbReference type="ARBA" id="ARBA00012125"/>
    </source>
</evidence>
<comment type="catalytic activity">
    <reaction evidence="1">
        <text>D-glucose 6-phosphate = 1D-myo-inositol 3-phosphate</text>
        <dbReference type="Rhea" id="RHEA:10716"/>
        <dbReference type="ChEBI" id="CHEBI:58401"/>
        <dbReference type="ChEBI" id="CHEBI:61548"/>
        <dbReference type="EC" id="5.5.1.4"/>
    </reaction>
</comment>
<evidence type="ECO:0000256" key="9">
    <source>
        <dbReference type="SAM" id="MobiDB-lite"/>
    </source>
</evidence>
<sequence>MTCISREAAVLKMHPRSTGFNFQTARQVPRLAVVLVGWGANKGSRLTAAVLAHRLRLSWPTGTCHKEANYNGSLMQAALLTWAWSKKARSFQSGVRLAEVVVRKTANTEHFSEVIPGLSDTAENLLRTIQLGLEVSPSMLFAVASILEGCSLLGGSPLTMLVPGTLEFKWQCSLLVGGDDLRSGQTKVKSVLVDLLICSGHESIERYNHLGNNDRQNLSTPPQFRSKEVSKSSVVDDTVHSTPALY</sequence>
<keyword evidence="7" id="KW-0398">Inositol biosynthesis</keyword>
<protein>
    <recommendedName>
        <fullName evidence="6">Inositol-3-phosphate synthase 1</fullName>
        <ecNumber evidence="5">5.5.1.4</ecNumber>
    </recommendedName>
</protein>
<accession>A0ABX0S3B2</accession>
<dbReference type="EC" id="5.5.1.4" evidence="5"/>
<evidence type="ECO:0000256" key="8">
    <source>
        <dbReference type="ARBA" id="ARBA00025559"/>
    </source>
</evidence>
<comment type="cofactor">
    <cofactor evidence="2">
        <name>NAD(+)</name>
        <dbReference type="ChEBI" id="CHEBI:57540"/>
    </cofactor>
</comment>
<comment type="function">
    <text evidence="8">Key enzyme in myo-inositol biosynthesis pathway that catalyzes the conversion of glucose 6-phosphate to 1-myo-inositol 1-phosphate in a NAD-dependent manner. Rate-limiting enzyme in the synthesis of all inositol-containing compounds.</text>
</comment>
<organism evidence="11 12">
    <name type="scientific">Pontoporia blainvillei</name>
    <name type="common">Franciscana</name>
    <name type="synonym">Delphinus blainvillei</name>
    <dbReference type="NCBI Taxonomy" id="48723"/>
    <lineage>
        <taxon>Eukaryota</taxon>
        <taxon>Metazoa</taxon>
        <taxon>Chordata</taxon>
        <taxon>Craniata</taxon>
        <taxon>Vertebrata</taxon>
        <taxon>Euteleostomi</taxon>
        <taxon>Mammalia</taxon>
        <taxon>Eutheria</taxon>
        <taxon>Laurasiatheria</taxon>
        <taxon>Artiodactyla</taxon>
        <taxon>Whippomorpha</taxon>
        <taxon>Cetacea</taxon>
        <taxon>Odontoceti</taxon>
        <taxon>Pontoporiidae</taxon>
        <taxon>Pontoporia</taxon>
    </lineage>
</organism>
<evidence type="ECO:0000256" key="4">
    <source>
        <dbReference type="ARBA" id="ARBA00010813"/>
    </source>
</evidence>
<dbReference type="Pfam" id="PF07994">
    <property type="entry name" value="NAD_binding_5"/>
    <property type="match status" value="2"/>
</dbReference>
<evidence type="ECO:0000259" key="10">
    <source>
        <dbReference type="Pfam" id="PF01658"/>
    </source>
</evidence>
<dbReference type="InterPro" id="IPR013021">
    <property type="entry name" value="Myo-inos-1-P_Synthase_GAPDH"/>
</dbReference>
<evidence type="ECO:0000256" key="2">
    <source>
        <dbReference type="ARBA" id="ARBA00001911"/>
    </source>
</evidence>
<reference evidence="11" key="1">
    <citation type="submission" date="2018-05" db="EMBL/GenBank/DDBJ databases">
        <authorList>
            <person name="Pedro S.L.S."/>
            <person name="Freitas R.C."/>
            <person name="Barreto A.S."/>
            <person name="Lima A.O.S."/>
        </authorList>
    </citation>
    <scope>NUCLEOTIDE SEQUENCE</scope>
    <source>
        <strain evidence="11">BP203</strain>
        <tissue evidence="11">Muscle</tissue>
    </source>
</reference>
<evidence type="ECO:0000313" key="11">
    <source>
        <dbReference type="EMBL" id="NIG59144.1"/>
    </source>
</evidence>
<keyword evidence="12" id="KW-1185">Reference proteome</keyword>
<evidence type="ECO:0000256" key="7">
    <source>
        <dbReference type="ARBA" id="ARBA00022550"/>
    </source>
</evidence>
<dbReference type="Pfam" id="PF01658">
    <property type="entry name" value="Inos-1-P_synth"/>
    <property type="match status" value="1"/>
</dbReference>
<feature type="region of interest" description="Disordered" evidence="9">
    <location>
        <begin position="210"/>
        <end position="232"/>
    </location>
</feature>
<feature type="compositionally biased region" description="Polar residues" evidence="9">
    <location>
        <begin position="210"/>
        <end position="223"/>
    </location>
</feature>
<comment type="similarity">
    <text evidence="4">Belongs to the myo-inositol 1-phosphate synthase family.</text>
</comment>
<evidence type="ECO:0000313" key="12">
    <source>
        <dbReference type="Proteomes" id="UP001165941"/>
    </source>
</evidence>
<comment type="pathway">
    <text evidence="3">Polyol metabolism; myo-inositol biosynthesis; myo-inositol from D-glucose 6-phosphate: step 1/2.</text>
</comment>
<name>A0ABX0S3B2_PONBL</name>
<dbReference type="Gene3D" id="3.30.360.10">
    <property type="entry name" value="Dihydrodipicolinate Reductase, domain 2"/>
    <property type="match status" value="1"/>
</dbReference>
<dbReference type="Gene3D" id="3.40.50.720">
    <property type="entry name" value="NAD(P)-binding Rossmann-like Domain"/>
    <property type="match status" value="2"/>
</dbReference>